<feature type="region of interest" description="Disordered" evidence="1">
    <location>
        <begin position="40"/>
        <end position="67"/>
    </location>
</feature>
<dbReference type="Proteomes" id="UP000299102">
    <property type="component" value="Unassembled WGS sequence"/>
</dbReference>
<name>A0A4C1XES3_EUMVA</name>
<dbReference type="EMBL" id="BGZK01000796">
    <property type="protein sequence ID" value="GBP60819.1"/>
    <property type="molecule type" value="Genomic_DNA"/>
</dbReference>
<gene>
    <name evidence="2" type="ORF">EVAR_85080_1</name>
</gene>
<keyword evidence="3" id="KW-1185">Reference proteome</keyword>
<evidence type="ECO:0000256" key="1">
    <source>
        <dbReference type="SAM" id="MobiDB-lite"/>
    </source>
</evidence>
<evidence type="ECO:0000313" key="3">
    <source>
        <dbReference type="Proteomes" id="UP000299102"/>
    </source>
</evidence>
<reference evidence="2 3" key="1">
    <citation type="journal article" date="2019" name="Commun. Biol.">
        <title>The bagworm genome reveals a unique fibroin gene that provides high tensile strength.</title>
        <authorList>
            <person name="Kono N."/>
            <person name="Nakamura H."/>
            <person name="Ohtoshi R."/>
            <person name="Tomita M."/>
            <person name="Numata K."/>
            <person name="Arakawa K."/>
        </authorList>
    </citation>
    <scope>NUCLEOTIDE SEQUENCE [LARGE SCALE GENOMIC DNA]</scope>
</reference>
<proteinExistence type="predicted"/>
<sequence>MKEIVFNSSTEELRNADFNTCDKNRNRRLNVLPEALSKGIDSSRKLIGQFPRDQGSGPETPDSRTSH</sequence>
<protein>
    <submittedName>
        <fullName evidence="2">Uncharacterized protein</fullName>
    </submittedName>
</protein>
<accession>A0A4C1XES3</accession>
<dbReference type="AlphaFoldDB" id="A0A4C1XES3"/>
<comment type="caution">
    <text evidence="2">The sequence shown here is derived from an EMBL/GenBank/DDBJ whole genome shotgun (WGS) entry which is preliminary data.</text>
</comment>
<organism evidence="2 3">
    <name type="scientific">Eumeta variegata</name>
    <name type="common">Bagworm moth</name>
    <name type="synonym">Eumeta japonica</name>
    <dbReference type="NCBI Taxonomy" id="151549"/>
    <lineage>
        <taxon>Eukaryota</taxon>
        <taxon>Metazoa</taxon>
        <taxon>Ecdysozoa</taxon>
        <taxon>Arthropoda</taxon>
        <taxon>Hexapoda</taxon>
        <taxon>Insecta</taxon>
        <taxon>Pterygota</taxon>
        <taxon>Neoptera</taxon>
        <taxon>Endopterygota</taxon>
        <taxon>Lepidoptera</taxon>
        <taxon>Glossata</taxon>
        <taxon>Ditrysia</taxon>
        <taxon>Tineoidea</taxon>
        <taxon>Psychidae</taxon>
        <taxon>Oiketicinae</taxon>
        <taxon>Eumeta</taxon>
    </lineage>
</organism>
<evidence type="ECO:0000313" key="2">
    <source>
        <dbReference type="EMBL" id="GBP60819.1"/>
    </source>
</evidence>